<dbReference type="SMART" id="SM00847">
    <property type="entry name" value="HA2"/>
    <property type="match status" value="1"/>
</dbReference>
<evidence type="ECO:0000259" key="6">
    <source>
        <dbReference type="PROSITE" id="PS51192"/>
    </source>
</evidence>
<dbReference type="Gene3D" id="1.20.120.1080">
    <property type="match status" value="1"/>
</dbReference>
<evidence type="ECO:0000256" key="3">
    <source>
        <dbReference type="ARBA" id="ARBA00022806"/>
    </source>
</evidence>
<dbReference type="InterPro" id="IPR007502">
    <property type="entry name" value="Helicase-assoc_dom"/>
</dbReference>
<evidence type="ECO:0000313" key="8">
    <source>
        <dbReference type="EMBL" id="WTW72178.1"/>
    </source>
</evidence>
<dbReference type="InterPro" id="IPR049614">
    <property type="entry name" value="HrpB_DEXH"/>
</dbReference>
<dbReference type="SMART" id="SM00487">
    <property type="entry name" value="DEXDc"/>
    <property type="match status" value="1"/>
</dbReference>
<dbReference type="InterPro" id="IPR011545">
    <property type="entry name" value="DEAD/DEAH_box_helicase_dom"/>
</dbReference>
<dbReference type="PROSITE" id="PS51194">
    <property type="entry name" value="HELICASE_CTER"/>
    <property type="match status" value="1"/>
</dbReference>
<evidence type="ECO:0000256" key="1">
    <source>
        <dbReference type="ARBA" id="ARBA00022741"/>
    </source>
</evidence>
<dbReference type="GO" id="GO:0005524">
    <property type="term" value="F:ATP binding"/>
    <property type="evidence" value="ECO:0007669"/>
    <property type="project" value="UniProtKB-KW"/>
</dbReference>
<dbReference type="CDD" id="cd18791">
    <property type="entry name" value="SF2_C_RHA"/>
    <property type="match status" value="1"/>
</dbReference>
<dbReference type="InterPro" id="IPR013689">
    <property type="entry name" value="RNA_helicase_ATP-dep_HrpB_C"/>
</dbReference>
<dbReference type="GO" id="GO:0016787">
    <property type="term" value="F:hydrolase activity"/>
    <property type="evidence" value="ECO:0007669"/>
    <property type="project" value="UniProtKB-KW"/>
</dbReference>
<dbReference type="InterPro" id="IPR010225">
    <property type="entry name" value="HrpB"/>
</dbReference>
<dbReference type="PROSITE" id="PS51192">
    <property type="entry name" value="HELICASE_ATP_BIND_1"/>
    <property type="match status" value="1"/>
</dbReference>
<reference evidence="8" key="1">
    <citation type="submission" date="2022-10" db="EMBL/GenBank/DDBJ databases">
        <title>The complete genomes of actinobacterial strains from the NBC collection.</title>
        <authorList>
            <person name="Joergensen T.S."/>
            <person name="Alvarez Arevalo M."/>
            <person name="Sterndorff E.B."/>
            <person name="Faurdal D."/>
            <person name="Vuksanovic O."/>
            <person name="Mourched A.-S."/>
            <person name="Charusanti P."/>
            <person name="Shaw S."/>
            <person name="Blin K."/>
            <person name="Weber T."/>
        </authorList>
    </citation>
    <scope>NUCLEOTIDE SEQUENCE</scope>
    <source>
        <strain evidence="8">NBC_00008</strain>
    </source>
</reference>
<organism evidence="8">
    <name type="scientific">Streptomyces sp. NBC_00008</name>
    <dbReference type="NCBI Taxonomy" id="2903610"/>
    <lineage>
        <taxon>Bacteria</taxon>
        <taxon>Bacillati</taxon>
        <taxon>Actinomycetota</taxon>
        <taxon>Actinomycetes</taxon>
        <taxon>Kitasatosporales</taxon>
        <taxon>Streptomycetaceae</taxon>
        <taxon>Streptomyces</taxon>
    </lineage>
</organism>
<dbReference type="GO" id="GO:0003676">
    <property type="term" value="F:nucleic acid binding"/>
    <property type="evidence" value="ECO:0007669"/>
    <property type="project" value="InterPro"/>
</dbReference>
<feature type="domain" description="Helicase C-terminal" evidence="7">
    <location>
        <begin position="214"/>
        <end position="382"/>
    </location>
</feature>
<keyword evidence="1" id="KW-0547">Nucleotide-binding</keyword>
<dbReference type="EMBL" id="CP108313">
    <property type="protein sequence ID" value="WTW72178.1"/>
    <property type="molecule type" value="Genomic_DNA"/>
</dbReference>
<dbReference type="Pfam" id="PF00271">
    <property type="entry name" value="Helicase_C"/>
    <property type="match status" value="1"/>
</dbReference>
<evidence type="ECO:0000256" key="5">
    <source>
        <dbReference type="SAM" id="MobiDB-lite"/>
    </source>
</evidence>
<keyword evidence="3 8" id="KW-0347">Helicase</keyword>
<dbReference type="SMART" id="SM00490">
    <property type="entry name" value="HELICc"/>
    <property type="match status" value="1"/>
</dbReference>
<dbReference type="Pfam" id="PF00270">
    <property type="entry name" value="DEAD"/>
    <property type="match status" value="1"/>
</dbReference>
<evidence type="ECO:0000259" key="7">
    <source>
        <dbReference type="PROSITE" id="PS51194"/>
    </source>
</evidence>
<dbReference type="AlphaFoldDB" id="A0AAU2VYM2"/>
<feature type="compositionally biased region" description="Gly residues" evidence="5">
    <location>
        <begin position="501"/>
        <end position="519"/>
    </location>
</feature>
<evidence type="ECO:0000256" key="2">
    <source>
        <dbReference type="ARBA" id="ARBA00022801"/>
    </source>
</evidence>
<dbReference type="CDD" id="cd17990">
    <property type="entry name" value="DEXHc_HrpB"/>
    <property type="match status" value="1"/>
</dbReference>
<dbReference type="Pfam" id="PF08482">
    <property type="entry name" value="HrpB_C"/>
    <property type="match status" value="1"/>
</dbReference>
<feature type="region of interest" description="Disordered" evidence="5">
    <location>
        <begin position="494"/>
        <end position="520"/>
    </location>
</feature>
<sequence>MIRTDALDQLPVRTAVPALRRALDERGVAVLCAPPGTGKTTLVPLVLAGLTGDGPPRRVVVAEPRRIAARAAARRMAWLLGERTGERVGFTVRGERVVGPGTVVEVVTTGVLLQRLQRDQELSGVDAVIIDECHERHLDADTVAAFLLDVRAAIRPDLRLVAASATTDAQGWARLLGDAPVVEAQGVSHPVEVVWAPPVRPVRPPHGMRVDPALLTHVASVVRRALAERDGDVLCFLPGVGEIGRVAGQLSGIAAQVLQVHGRAPAAVQDAVLAGSSEGRRVVLATSVAESSLTVPGVRTVVDSGLAREPRTDHARGLSALTTVRASQAAGRQRAGRAGREAPGTVYRCWEQAEDGRLARFPSPEIKVADLAAFALQAACWGDPEATGLALLDAPPAGAMGAAHEVLTAVGAVGPDGRVTERGVRMSRLGLHPRLARALLDGAASVGGRRAAEVVALLSEEPPREYGDDLAAALRTARQGKDAYAARWRQEVRRLSSSSKGSGGGGSGPSTGSGGGGSGPDDAAVGLVAALAFPERVARARGEGTFLMASGTGAELRDGSRLRSAAWLAVAVADRPAHATSARVRLAAVIDEDTARLAAGHLRFAGEEVRWDGHDVVARRVERLGAVELSARPLKQPDPALVREALVEGLRREGLSLLRWTRDTGQLRERLAFLHRELGEPWPDVSDEALLSRTEEWLEPELSRARRRSALAGIDAGQALRRLLPWATGEGVRLDELAPERIEVPSGSRIRVEYGGAQPVLAVKLQELFGLQETPRVAGVPVLVHLLSPAGRPAAVTADLASFWREGYKAVRAELRGRYPKHPWPEDPTTVEATRFTKARLKRE</sequence>
<dbReference type="SUPFAM" id="SSF52540">
    <property type="entry name" value="P-loop containing nucleoside triphosphate hydrolases"/>
    <property type="match status" value="1"/>
</dbReference>
<evidence type="ECO:0000256" key="4">
    <source>
        <dbReference type="ARBA" id="ARBA00022840"/>
    </source>
</evidence>
<dbReference type="InterPro" id="IPR014001">
    <property type="entry name" value="Helicase_ATP-bd"/>
</dbReference>
<dbReference type="PIRSF" id="PIRSF005496">
    <property type="entry name" value="ATP_hel_hrpB"/>
    <property type="match status" value="1"/>
</dbReference>
<dbReference type="InterPro" id="IPR027417">
    <property type="entry name" value="P-loop_NTPase"/>
</dbReference>
<gene>
    <name evidence="8" type="primary">hrpB</name>
    <name evidence="8" type="ORF">OG398_29955</name>
</gene>
<feature type="domain" description="Helicase ATP-binding" evidence="6">
    <location>
        <begin position="20"/>
        <end position="166"/>
    </location>
</feature>
<name>A0AAU2VYM2_9ACTN</name>
<accession>A0AAU2VYM2</accession>
<dbReference type="GO" id="GO:0004386">
    <property type="term" value="F:helicase activity"/>
    <property type="evidence" value="ECO:0007669"/>
    <property type="project" value="UniProtKB-KW"/>
</dbReference>
<dbReference type="Gene3D" id="3.40.50.300">
    <property type="entry name" value="P-loop containing nucleotide triphosphate hydrolases"/>
    <property type="match status" value="2"/>
</dbReference>
<keyword evidence="2" id="KW-0378">Hydrolase</keyword>
<dbReference type="InterPro" id="IPR001650">
    <property type="entry name" value="Helicase_C-like"/>
</dbReference>
<proteinExistence type="predicted"/>
<keyword evidence="4" id="KW-0067">ATP-binding</keyword>
<dbReference type="PANTHER" id="PTHR43519">
    <property type="entry name" value="ATP-DEPENDENT RNA HELICASE HRPB"/>
    <property type="match status" value="1"/>
</dbReference>
<protein>
    <submittedName>
        <fullName evidence="8">ATP-dependent helicase HrpB</fullName>
    </submittedName>
</protein>
<dbReference type="NCBIfam" id="TIGR01970">
    <property type="entry name" value="DEAH_box_HrpB"/>
    <property type="match status" value="1"/>
</dbReference>
<dbReference type="PANTHER" id="PTHR43519:SF1">
    <property type="entry name" value="ATP-DEPENDENT RNA HELICASE HRPB"/>
    <property type="match status" value="1"/>
</dbReference>